<dbReference type="RefSeq" id="WP_190450317.1">
    <property type="nucleotide sequence ID" value="NZ_JAMPLM010000002.1"/>
</dbReference>
<name>A0ABV0KE45_9CYAN</name>
<dbReference type="EMBL" id="JAMPLM010000002">
    <property type="protein sequence ID" value="MEP1057347.1"/>
    <property type="molecule type" value="Genomic_DNA"/>
</dbReference>
<keyword evidence="3" id="KW-1185">Reference proteome</keyword>
<accession>A0ABV0KE45</accession>
<organism evidence="2 3">
    <name type="scientific">Stenomitos frigidus AS-A4</name>
    <dbReference type="NCBI Taxonomy" id="2933935"/>
    <lineage>
        <taxon>Bacteria</taxon>
        <taxon>Bacillati</taxon>
        <taxon>Cyanobacteriota</taxon>
        <taxon>Cyanophyceae</taxon>
        <taxon>Leptolyngbyales</taxon>
        <taxon>Leptolyngbyaceae</taxon>
        <taxon>Stenomitos</taxon>
    </lineage>
</organism>
<feature type="transmembrane region" description="Helical" evidence="1">
    <location>
        <begin position="180"/>
        <end position="201"/>
    </location>
</feature>
<feature type="transmembrane region" description="Helical" evidence="1">
    <location>
        <begin position="85"/>
        <end position="102"/>
    </location>
</feature>
<dbReference type="NCBIfam" id="NF038065">
    <property type="entry name" value="Pr6Pr"/>
    <property type="match status" value="1"/>
</dbReference>
<sequence length="218" mass="25051">MATRLPFVFVSAIMGWSALALQLYLLIVSNMEKGLPGIVGVMKFFDYFTILSNILVATVFTAIWLQRRDAGSFFTHPKVKTGVSVYIFITGIVYFLLLRQTWTPTGLWWLADVVLHYVMPVLYGVEWLFFTPKGQLRWHDTFRWAVFPFVYLLWALFWGAIFGFYPYPFIDVTTLGYPQALLNGVFVAIGFILMGLLLVAVDRRLGRKVKAIKQRDLA</sequence>
<dbReference type="Proteomes" id="UP001476950">
    <property type="component" value="Unassembled WGS sequence"/>
</dbReference>
<keyword evidence="1" id="KW-0812">Transmembrane</keyword>
<evidence type="ECO:0000313" key="3">
    <source>
        <dbReference type="Proteomes" id="UP001476950"/>
    </source>
</evidence>
<reference evidence="2 3" key="1">
    <citation type="submission" date="2022-04" db="EMBL/GenBank/DDBJ databases">
        <title>Positive selection, recombination, and allopatry shape intraspecific diversity of widespread and dominant cyanobacteria.</title>
        <authorList>
            <person name="Wei J."/>
            <person name="Shu W."/>
            <person name="Hu C."/>
        </authorList>
    </citation>
    <scope>NUCLEOTIDE SEQUENCE [LARGE SCALE GENOMIC DNA]</scope>
    <source>
        <strain evidence="2 3">AS-A4</strain>
    </source>
</reference>
<keyword evidence="1" id="KW-0472">Membrane</keyword>
<keyword evidence="1" id="KW-1133">Transmembrane helix</keyword>
<evidence type="ECO:0000256" key="1">
    <source>
        <dbReference type="SAM" id="Phobius"/>
    </source>
</evidence>
<dbReference type="InterPro" id="IPR049713">
    <property type="entry name" value="Pr6Pr-like"/>
</dbReference>
<gene>
    <name evidence="2" type="ORF">NDI38_02790</name>
</gene>
<protein>
    <submittedName>
        <fullName evidence="2">Pr6Pr family membrane protein</fullName>
    </submittedName>
</protein>
<feature type="transmembrane region" description="Helical" evidence="1">
    <location>
        <begin position="142"/>
        <end position="165"/>
    </location>
</feature>
<comment type="caution">
    <text evidence="2">The sequence shown here is derived from an EMBL/GenBank/DDBJ whole genome shotgun (WGS) entry which is preliminary data.</text>
</comment>
<proteinExistence type="predicted"/>
<feature type="transmembrane region" description="Helical" evidence="1">
    <location>
        <begin position="7"/>
        <end position="27"/>
    </location>
</feature>
<evidence type="ECO:0000313" key="2">
    <source>
        <dbReference type="EMBL" id="MEP1057347.1"/>
    </source>
</evidence>
<feature type="transmembrane region" description="Helical" evidence="1">
    <location>
        <begin position="47"/>
        <end position="65"/>
    </location>
</feature>
<feature type="transmembrane region" description="Helical" evidence="1">
    <location>
        <begin position="108"/>
        <end position="130"/>
    </location>
</feature>